<proteinExistence type="predicted"/>
<accession>A0A6J7Q7L3</accession>
<reference evidence="2" key="1">
    <citation type="submission" date="2020-05" db="EMBL/GenBank/DDBJ databases">
        <authorList>
            <person name="Chiriac C."/>
            <person name="Salcher M."/>
            <person name="Ghai R."/>
            <person name="Kavagutti S V."/>
        </authorList>
    </citation>
    <scope>NUCLEOTIDE SEQUENCE</scope>
</reference>
<dbReference type="Gene3D" id="3.40.50.150">
    <property type="entry name" value="Vaccinia Virus protein VP39"/>
    <property type="match status" value="1"/>
</dbReference>
<evidence type="ECO:0000259" key="1">
    <source>
        <dbReference type="Pfam" id="PF13649"/>
    </source>
</evidence>
<dbReference type="InterPro" id="IPR041698">
    <property type="entry name" value="Methyltransf_25"/>
</dbReference>
<organism evidence="2">
    <name type="scientific">freshwater metagenome</name>
    <dbReference type="NCBI Taxonomy" id="449393"/>
    <lineage>
        <taxon>unclassified sequences</taxon>
        <taxon>metagenomes</taxon>
        <taxon>ecological metagenomes</taxon>
    </lineage>
</organism>
<dbReference type="EMBL" id="CAFBQU010000010">
    <property type="protein sequence ID" value="CAB5063462.1"/>
    <property type="molecule type" value="Genomic_DNA"/>
</dbReference>
<protein>
    <submittedName>
        <fullName evidence="2">Unannotated protein</fullName>
    </submittedName>
</protein>
<dbReference type="Pfam" id="PF13649">
    <property type="entry name" value="Methyltransf_25"/>
    <property type="match status" value="1"/>
</dbReference>
<dbReference type="SUPFAM" id="SSF53335">
    <property type="entry name" value="S-adenosyl-L-methionine-dependent methyltransferases"/>
    <property type="match status" value="1"/>
</dbReference>
<dbReference type="AlphaFoldDB" id="A0A6J7Q7L3"/>
<sequence length="201" mass="21956">MSTRDFWNEKFANTEYAYGTEPNEFLAASVAKLKPGAALSLAEGEGRNAVWLAQQGFTVSSIEQSEKGVAKTLRLALQRGVIVMAERGELETFHIQPNSWDLIVSIYAHTPQELRRKLHRQVVAGLKPGGVFILEAYTPAQIPNNTGGPKDASLMPTAELLRSELNGLVFDHIAEVERDVVEGSLHTGTAQVVQVVAHRAP</sequence>
<gene>
    <name evidence="2" type="ORF">UFOPK4098_00357</name>
    <name evidence="3" type="ORF">UFOPK4347_00597</name>
</gene>
<evidence type="ECO:0000313" key="3">
    <source>
        <dbReference type="EMBL" id="CAB5063462.1"/>
    </source>
</evidence>
<feature type="domain" description="Methyltransferase" evidence="1">
    <location>
        <begin position="39"/>
        <end position="130"/>
    </location>
</feature>
<dbReference type="CDD" id="cd02440">
    <property type="entry name" value="AdoMet_MTases"/>
    <property type="match status" value="1"/>
</dbReference>
<dbReference type="EMBL" id="CAFBPN010000009">
    <property type="protein sequence ID" value="CAB5012179.1"/>
    <property type="molecule type" value="Genomic_DNA"/>
</dbReference>
<evidence type="ECO:0000313" key="2">
    <source>
        <dbReference type="EMBL" id="CAB5012179.1"/>
    </source>
</evidence>
<name>A0A6J7Q7L3_9ZZZZ</name>
<dbReference type="InterPro" id="IPR029063">
    <property type="entry name" value="SAM-dependent_MTases_sf"/>
</dbReference>